<comment type="caution">
    <text evidence="3">The sequence shown here is derived from an EMBL/GenBank/DDBJ whole genome shotgun (WGS) entry which is preliminary data.</text>
</comment>
<feature type="transmembrane region" description="Helical" evidence="1">
    <location>
        <begin position="365"/>
        <end position="384"/>
    </location>
</feature>
<keyword evidence="4" id="KW-1185">Reference proteome</keyword>
<feature type="transmembrane region" description="Helical" evidence="1">
    <location>
        <begin position="396"/>
        <end position="414"/>
    </location>
</feature>
<name>A0A4R8MG35_9BACT</name>
<evidence type="ECO:0000259" key="2">
    <source>
        <dbReference type="Pfam" id="PF01970"/>
    </source>
</evidence>
<feature type="transmembrane region" description="Helical" evidence="1">
    <location>
        <begin position="444"/>
        <end position="462"/>
    </location>
</feature>
<feature type="transmembrane region" description="Helical" evidence="1">
    <location>
        <begin position="421"/>
        <end position="438"/>
    </location>
</feature>
<feature type="transmembrane region" description="Helical" evidence="1">
    <location>
        <begin position="266"/>
        <end position="291"/>
    </location>
</feature>
<feature type="transmembrane region" description="Helical" evidence="1">
    <location>
        <begin position="483"/>
        <end position="500"/>
    </location>
</feature>
<dbReference type="AlphaFoldDB" id="A0A4R8MG35"/>
<keyword evidence="1" id="KW-1133">Transmembrane helix</keyword>
<feature type="transmembrane region" description="Helical" evidence="1">
    <location>
        <begin position="143"/>
        <end position="161"/>
    </location>
</feature>
<feature type="transmembrane region" description="Helical" evidence="1">
    <location>
        <begin position="12"/>
        <end position="35"/>
    </location>
</feature>
<feature type="transmembrane region" description="Helical" evidence="1">
    <location>
        <begin position="109"/>
        <end position="131"/>
    </location>
</feature>
<feature type="transmembrane region" description="Helical" evidence="1">
    <location>
        <begin position="330"/>
        <end position="353"/>
    </location>
</feature>
<evidence type="ECO:0000313" key="4">
    <source>
        <dbReference type="Proteomes" id="UP000295066"/>
    </source>
</evidence>
<feature type="transmembrane region" description="Helical" evidence="1">
    <location>
        <begin position="168"/>
        <end position="189"/>
    </location>
</feature>
<dbReference type="Pfam" id="PF01970">
    <property type="entry name" value="TctA"/>
    <property type="match status" value="1"/>
</dbReference>
<dbReference type="Proteomes" id="UP000295066">
    <property type="component" value="Unassembled WGS sequence"/>
</dbReference>
<dbReference type="PANTHER" id="PTHR35342:SF5">
    <property type="entry name" value="TRICARBOXYLIC TRANSPORT PROTEIN"/>
    <property type="match status" value="1"/>
</dbReference>
<dbReference type="InterPro" id="IPR002823">
    <property type="entry name" value="DUF112_TM"/>
</dbReference>
<protein>
    <submittedName>
        <fullName evidence="3">Putative tricarboxylic transport membrane protein</fullName>
    </submittedName>
</protein>
<accession>A0A4R8MG35</accession>
<feature type="transmembrane region" description="Helical" evidence="1">
    <location>
        <begin position="201"/>
        <end position="219"/>
    </location>
</feature>
<reference evidence="3 4" key="1">
    <citation type="submission" date="2019-03" db="EMBL/GenBank/DDBJ databases">
        <title>Genomic Encyclopedia of Type Strains, Phase IV (KMG-IV): sequencing the most valuable type-strain genomes for metagenomic binning, comparative biology and taxonomic classification.</title>
        <authorList>
            <person name="Goeker M."/>
        </authorList>
    </citation>
    <scope>NUCLEOTIDE SEQUENCE [LARGE SCALE GENOMIC DNA]</scope>
    <source>
        <strain evidence="3 4">DSM 25964</strain>
    </source>
</reference>
<dbReference type="PANTHER" id="PTHR35342">
    <property type="entry name" value="TRICARBOXYLIC TRANSPORT PROTEIN"/>
    <property type="match status" value="1"/>
</dbReference>
<sequence length="508" mass="52979">MDGLLMQVLEGAFALPVVLYTTVGVFLGITVGAIPGLSGDMAIALLLPLIYKVSPAAALGMLMGIYKGSMFGGSISAISFGVPGTAAAAATVEDGYPAKLKGHPMQAMLTALYSSVTGDLISTLLLVFVAVPMAKVALHFGPVEFFALYVFALMMISLLVVGEMKKGIAAAAIGLFIGTIGMDPMMGSVRLTFGISSLRGGIPLIPLLVGVFAVSELMIQFGKECASLSAQKVAEDVKKAETLVGYDPAKDKMSLKIYWSTFKATLIGSGMGTFIGALPGAGSSLAAFMSYGLARKMSKTPGEFGKGTLEGVAAPEAGNSATAGASLIPLFAFGIPGSATAALFGAALVMQGINPGPMMIEENKVIIYTLFVIIIYATFINLALSHGLIPLYAKLAQIKACYLVPTVFALALLGTFASRNSLFDVWVLLAAGILGIYLRKNDFPLGPLVLGFIVGPGAEKALRQALLMGRGEWSFLLKSPIALGFYALCILSLILIHFSVKKNLVEED</sequence>
<proteinExistence type="predicted"/>
<evidence type="ECO:0000256" key="1">
    <source>
        <dbReference type="SAM" id="Phobius"/>
    </source>
</evidence>
<gene>
    <name evidence="3" type="ORF">C8D99_10386</name>
</gene>
<keyword evidence="1" id="KW-0812">Transmembrane</keyword>
<organism evidence="3 4">
    <name type="scientific">Aminivibrio pyruvatiphilus</name>
    <dbReference type="NCBI Taxonomy" id="1005740"/>
    <lineage>
        <taxon>Bacteria</taxon>
        <taxon>Thermotogati</taxon>
        <taxon>Synergistota</taxon>
        <taxon>Synergistia</taxon>
        <taxon>Synergistales</taxon>
        <taxon>Aminobacteriaceae</taxon>
        <taxon>Aminivibrio</taxon>
    </lineage>
</organism>
<keyword evidence="1" id="KW-0472">Membrane</keyword>
<feature type="domain" description="DUF112" evidence="2">
    <location>
        <begin position="19"/>
        <end position="450"/>
    </location>
</feature>
<evidence type="ECO:0000313" key="3">
    <source>
        <dbReference type="EMBL" id="TDY62866.1"/>
    </source>
</evidence>
<dbReference type="EMBL" id="SORI01000003">
    <property type="protein sequence ID" value="TDY62866.1"/>
    <property type="molecule type" value="Genomic_DNA"/>
</dbReference>
<feature type="transmembrane region" description="Helical" evidence="1">
    <location>
        <begin position="41"/>
        <end position="66"/>
    </location>
</feature>